<sequence length="221" mass="24711">MNTGYYAVIPTKDRLDCLHNAVNAIKPGALQPYIIVVDNGIDAAMCGDEFYLYDERPPNISRMWNIGLNRAAELATSAGNDEWFVAVINDDVVTPRGWFEAVVRDMEQCQTDAGCSDQHNVVRELYVSASIADYTLQTRLCGYAFVLRGSTGIRLDEQFAWWYGDDDLDWRVRSAGGLSITAGYAVQHLHPNAQTNADQVLIEQTGRDRAAFIAKWGRAPW</sequence>
<dbReference type="AlphaFoldDB" id="A0A1F2WG84"/>
<organism evidence="1 2">
    <name type="scientific">Candidatus Solincola sediminis</name>
    <dbReference type="NCBI Taxonomy" id="1797199"/>
    <lineage>
        <taxon>Bacteria</taxon>
        <taxon>Bacillati</taxon>
        <taxon>Actinomycetota</taxon>
        <taxon>Candidatus Geothermincolia</taxon>
        <taxon>Candidatus Geothermincolales</taxon>
        <taxon>Candidatus Geothermincolaceae</taxon>
        <taxon>Candidatus Solincola</taxon>
    </lineage>
</organism>
<gene>
    <name evidence="1" type="ORF">A2Y75_05365</name>
</gene>
<dbReference type="Proteomes" id="UP000177876">
    <property type="component" value="Unassembled WGS sequence"/>
</dbReference>
<comment type="caution">
    <text evidence="1">The sequence shown here is derived from an EMBL/GenBank/DDBJ whole genome shotgun (WGS) entry which is preliminary data.</text>
</comment>
<dbReference type="EMBL" id="MELK01000051">
    <property type="protein sequence ID" value="OFW55844.1"/>
    <property type="molecule type" value="Genomic_DNA"/>
</dbReference>
<accession>A0A1F2WG84</accession>
<reference evidence="1 2" key="1">
    <citation type="journal article" date="2016" name="Nat. Commun.">
        <title>Thousands of microbial genomes shed light on interconnected biogeochemical processes in an aquifer system.</title>
        <authorList>
            <person name="Anantharaman K."/>
            <person name="Brown C.T."/>
            <person name="Hug L.A."/>
            <person name="Sharon I."/>
            <person name="Castelle C.J."/>
            <person name="Probst A.J."/>
            <person name="Thomas B.C."/>
            <person name="Singh A."/>
            <person name="Wilkins M.J."/>
            <person name="Karaoz U."/>
            <person name="Brodie E.L."/>
            <person name="Williams K.H."/>
            <person name="Hubbard S.S."/>
            <person name="Banfield J.F."/>
        </authorList>
    </citation>
    <scope>NUCLEOTIDE SEQUENCE [LARGE SCALE GENOMIC DNA]</scope>
</reference>
<evidence type="ECO:0000313" key="2">
    <source>
        <dbReference type="Proteomes" id="UP000177876"/>
    </source>
</evidence>
<dbReference type="SUPFAM" id="SSF53448">
    <property type="entry name" value="Nucleotide-diphospho-sugar transferases"/>
    <property type="match status" value="1"/>
</dbReference>
<dbReference type="STRING" id="1797197.A2Y75_05365"/>
<evidence type="ECO:0000313" key="1">
    <source>
        <dbReference type="EMBL" id="OFW55844.1"/>
    </source>
</evidence>
<protein>
    <recommendedName>
        <fullName evidence="3">Glycosyltransferase 2-like domain-containing protein</fullName>
    </recommendedName>
</protein>
<name>A0A1F2WG84_9ACTN</name>
<evidence type="ECO:0008006" key="3">
    <source>
        <dbReference type="Google" id="ProtNLM"/>
    </source>
</evidence>
<dbReference type="InterPro" id="IPR029044">
    <property type="entry name" value="Nucleotide-diphossugar_trans"/>
</dbReference>
<dbReference type="Gene3D" id="3.90.550.10">
    <property type="entry name" value="Spore Coat Polysaccharide Biosynthesis Protein SpsA, Chain A"/>
    <property type="match status" value="1"/>
</dbReference>
<proteinExistence type="predicted"/>